<proteinExistence type="predicted"/>
<sequence>MLKNKQHLLLCDAFKEQFGYVPAEIILAQAGGIFLTFQKDFYFIFPFVFKKGSFPVRNMDSEHYDFIKELPNEMVLWLKVKFTLFLVMIVLFFLTIITSVLPI</sequence>
<dbReference type="HOGENOM" id="CLU_2261918_0_0_6"/>
<evidence type="ECO:0000313" key="3">
    <source>
        <dbReference type="Proteomes" id="UP000001955"/>
    </source>
</evidence>
<keyword evidence="1" id="KW-0812">Transmembrane</keyword>
<feature type="transmembrane region" description="Helical" evidence="1">
    <location>
        <begin position="82"/>
        <end position="101"/>
    </location>
</feature>
<gene>
    <name evidence="2" type="ordered locus">EBL_c15190</name>
</gene>
<evidence type="ECO:0000256" key="1">
    <source>
        <dbReference type="SAM" id="Phobius"/>
    </source>
</evidence>
<evidence type="ECO:0000313" key="2">
    <source>
        <dbReference type="EMBL" id="AFJ46620.1"/>
    </source>
</evidence>
<keyword evidence="1" id="KW-1133">Transmembrane helix</keyword>
<keyword evidence="3" id="KW-1185">Reference proteome</keyword>
<organism evidence="2 3">
    <name type="scientific">Shimwellia blattae (strain ATCC 29907 / DSM 4481 / JCM 1650 / NBRC 105725 / CDC 9005-74)</name>
    <name type="common">Escherichia blattae</name>
    <dbReference type="NCBI Taxonomy" id="630626"/>
    <lineage>
        <taxon>Bacteria</taxon>
        <taxon>Pseudomonadati</taxon>
        <taxon>Pseudomonadota</taxon>
        <taxon>Gammaproteobacteria</taxon>
        <taxon>Enterobacterales</taxon>
        <taxon>Enterobacteriaceae</taxon>
        <taxon>Shimwellia</taxon>
    </lineage>
</organism>
<reference evidence="2 3" key="1">
    <citation type="journal article" date="2012" name="J. Bacteriol.">
        <title>Complete genome sequence of the B12-producing Shimwellia blattae strain DSM 4481, isolated from a cockroach.</title>
        <authorList>
            <person name="Brzuszkiewicz E."/>
            <person name="Waschkowitz T."/>
            <person name="Wiezer A."/>
            <person name="Daniel R."/>
        </authorList>
    </citation>
    <scope>NUCLEOTIDE SEQUENCE [LARGE SCALE GENOMIC DNA]</scope>
    <source>
        <strain evidence="3">ATCC 29907 / DSM 4481 / JCM 1650 / NBRC 105725 / CDC 9005-74</strain>
    </source>
</reference>
<dbReference type="STRING" id="630626.EBL_c15190"/>
<dbReference type="Proteomes" id="UP000001955">
    <property type="component" value="Chromosome"/>
</dbReference>
<dbReference type="RefSeq" id="WP_014715954.1">
    <property type="nucleotide sequence ID" value="NC_017910.1"/>
</dbReference>
<dbReference type="EMBL" id="CP001560">
    <property type="protein sequence ID" value="AFJ46620.1"/>
    <property type="molecule type" value="Genomic_DNA"/>
</dbReference>
<protein>
    <submittedName>
        <fullName evidence="2">Putative membrane protein</fullName>
    </submittedName>
</protein>
<accession>I2B7W6</accession>
<dbReference type="AlphaFoldDB" id="I2B7W6"/>
<dbReference type="OrthoDB" id="6629733at2"/>
<dbReference type="eggNOG" id="ENOG50340RP">
    <property type="taxonomic scope" value="Bacteria"/>
</dbReference>
<dbReference type="KEGG" id="ebt:EBL_c15190"/>
<name>I2B7W6_SHIBC</name>
<keyword evidence="1" id="KW-0472">Membrane</keyword>